<evidence type="ECO:0000313" key="4">
    <source>
        <dbReference type="EMBL" id="VBB27633.1"/>
    </source>
</evidence>
<protein>
    <submittedName>
        <fullName evidence="3">Uncharacterized protein</fullName>
    </submittedName>
</protein>
<feature type="coiled-coil region" evidence="1">
    <location>
        <begin position="155"/>
        <end position="266"/>
    </location>
</feature>
<feature type="compositionally biased region" description="Polar residues" evidence="2">
    <location>
        <begin position="605"/>
        <end position="619"/>
    </location>
</feature>
<dbReference type="OrthoDB" id="5823302at2759"/>
<gene>
    <name evidence="4" type="ORF">NAV_LOCUS2463</name>
    <name evidence="3" type="ORF">NAV_LOCUS324</name>
</gene>
<evidence type="ECO:0000313" key="5">
    <source>
        <dbReference type="Proteomes" id="UP000276991"/>
    </source>
</evidence>
<feature type="compositionally biased region" description="Polar residues" evidence="2">
    <location>
        <begin position="586"/>
        <end position="595"/>
    </location>
</feature>
<evidence type="ECO:0000256" key="1">
    <source>
        <dbReference type="SAM" id="Coils"/>
    </source>
</evidence>
<name>A0A498S255_ACAVI</name>
<feature type="coiled-coil region" evidence="1">
    <location>
        <begin position="313"/>
        <end position="355"/>
    </location>
</feature>
<feature type="region of interest" description="Disordered" evidence="2">
    <location>
        <begin position="573"/>
        <end position="619"/>
    </location>
</feature>
<dbReference type="EMBL" id="UPTC01000260">
    <property type="protein sequence ID" value="VBB27633.1"/>
    <property type="molecule type" value="Genomic_DNA"/>
</dbReference>
<evidence type="ECO:0000313" key="3">
    <source>
        <dbReference type="EMBL" id="VBB25494.1"/>
    </source>
</evidence>
<sequence length="619" mass="70922">MDTTVSGSSTQLKQNDRLHPIHSTAELLKKRKKLLKEVRAIFAEEEGSMWEHSKAIFAQNIDDEENLKQSRRACKEISKQLQRNAKGLQLIDMRFKAASELIKTAMDTVEVTSKVSGLSIETFTDRFMALKICAGNDWEAMQEKLQQSAGIDDALVELQNSLNRLLRHKNLAERAERLRKMRDDREQLLRMQYEELLNNIAMLKSNLEMKKSTNQKLQQQFHEAKAELENILSADIENLDEVMAEEEELEQQLYACSQECDEAMTELSKLDERNGEIADKERVLDEKIIIMKTELENLIGNDRDDTEIISLQYKRIRENLQAKMNEKATALQDEIRRAQAELNCVENEHASLMILLDDGQHDWSKEIEDVIATRRHLEEMITAERKASAILRSKRMEIDIECNRLEMETNVLRESNNAEMAQYEVEISDLQKYLEKLIAEEKEVEMQHYEMIRSRTASTACSTKHACFRDGEIDVRSLRSSAASDFGDPSSDNFKRSVVSRPQWLTTTNNATKTLFDKTDPENEVLSTAKKFEDERAVDSEGTGKVPSDIHVSRMDKADSKIGEVIKTDTNLRNYYPLPPSAFGSPLSTNDSPDVTTDREMSGSELDQSVWSDFSSVVK</sequence>
<evidence type="ECO:0000256" key="2">
    <source>
        <dbReference type="SAM" id="MobiDB-lite"/>
    </source>
</evidence>
<organism evidence="3 5">
    <name type="scientific">Acanthocheilonema viteae</name>
    <name type="common">Filarial nematode worm</name>
    <name type="synonym">Dipetalonema viteae</name>
    <dbReference type="NCBI Taxonomy" id="6277"/>
    <lineage>
        <taxon>Eukaryota</taxon>
        <taxon>Metazoa</taxon>
        <taxon>Ecdysozoa</taxon>
        <taxon>Nematoda</taxon>
        <taxon>Chromadorea</taxon>
        <taxon>Rhabditida</taxon>
        <taxon>Spirurina</taxon>
        <taxon>Spiruromorpha</taxon>
        <taxon>Filarioidea</taxon>
        <taxon>Onchocercidae</taxon>
        <taxon>Acanthocheilonema</taxon>
    </lineage>
</organism>
<proteinExistence type="predicted"/>
<dbReference type="EMBL" id="UPTC01000019">
    <property type="protein sequence ID" value="VBB25494.1"/>
    <property type="molecule type" value="Genomic_DNA"/>
</dbReference>
<reference evidence="3 5" key="1">
    <citation type="submission" date="2018-08" db="EMBL/GenBank/DDBJ databases">
        <authorList>
            <person name="Laetsch R D."/>
            <person name="Stevens L."/>
            <person name="Kumar S."/>
            <person name="Blaxter L. M."/>
        </authorList>
    </citation>
    <scope>NUCLEOTIDE SEQUENCE [LARGE SCALE GENOMIC DNA]</scope>
</reference>
<dbReference type="Proteomes" id="UP000276991">
    <property type="component" value="Unassembled WGS sequence"/>
</dbReference>
<keyword evidence="5" id="KW-1185">Reference proteome</keyword>
<accession>A0A498S255</accession>
<dbReference type="AlphaFoldDB" id="A0A498S255"/>
<keyword evidence="1" id="KW-0175">Coiled coil</keyword>
<feature type="coiled-coil region" evidence="1">
    <location>
        <begin position="420"/>
        <end position="447"/>
    </location>
</feature>